<feature type="compositionally biased region" description="Basic and acidic residues" evidence="1">
    <location>
        <begin position="43"/>
        <end position="52"/>
    </location>
</feature>
<evidence type="ECO:0000313" key="3">
    <source>
        <dbReference type="Proteomes" id="UP000218103"/>
    </source>
</evidence>
<feature type="compositionally biased region" description="Polar residues" evidence="1">
    <location>
        <begin position="54"/>
        <end position="65"/>
    </location>
</feature>
<name>A0ABM6P226_BURCE</name>
<sequence>MEPVWEHRWQYVDSYYGVIDCKFWMTDEEAERHAFGKEGTRRLDETRRDRHLQPKSSEQVTCPRF</sequence>
<evidence type="ECO:0000256" key="1">
    <source>
        <dbReference type="SAM" id="MobiDB-lite"/>
    </source>
</evidence>
<dbReference type="Proteomes" id="UP000218103">
    <property type="component" value="Chromosome 2"/>
</dbReference>
<protein>
    <submittedName>
        <fullName evidence="2">Uncharacterized protein</fullName>
    </submittedName>
</protein>
<dbReference type="EMBL" id="CP023521">
    <property type="protein sequence ID" value="ATF80922.1"/>
    <property type="molecule type" value="Genomic_DNA"/>
</dbReference>
<organism evidence="2 3">
    <name type="scientific">Burkholderia cepacia</name>
    <name type="common">Pseudomonas cepacia</name>
    <dbReference type="NCBI Taxonomy" id="292"/>
    <lineage>
        <taxon>Bacteria</taxon>
        <taxon>Pseudomonadati</taxon>
        <taxon>Pseudomonadota</taxon>
        <taxon>Betaproteobacteria</taxon>
        <taxon>Burkholderiales</taxon>
        <taxon>Burkholderiaceae</taxon>
        <taxon>Burkholderia</taxon>
        <taxon>Burkholderia cepacia complex</taxon>
    </lineage>
</organism>
<accession>A0ABM6P226</accession>
<keyword evidence="3" id="KW-1185">Reference proteome</keyword>
<gene>
    <name evidence="2" type="ORF">CO711_26355</name>
</gene>
<proteinExistence type="predicted"/>
<feature type="region of interest" description="Disordered" evidence="1">
    <location>
        <begin position="43"/>
        <end position="65"/>
    </location>
</feature>
<reference evidence="3" key="1">
    <citation type="submission" date="2017-09" db="EMBL/GenBank/DDBJ databases">
        <title>FDA dAtabase for Regulatory Grade micrObial Sequences (FDA-ARGOS): Supporting development and validation of Infectious Disease Dx tests.</title>
        <authorList>
            <person name="Minogue T."/>
            <person name="Wolcott M."/>
            <person name="Wasieloski L."/>
            <person name="Aguilar W."/>
            <person name="Moore D."/>
            <person name="Tallon L.J."/>
            <person name="Sadzewicz L."/>
            <person name="Ott S."/>
            <person name="Zhao X."/>
            <person name="Nagaraj S."/>
            <person name="Vavikolanu K."/>
            <person name="Aluvathingal J."/>
            <person name="Nadendla S."/>
            <person name="Sichtig H."/>
        </authorList>
    </citation>
    <scope>NUCLEOTIDE SEQUENCE [LARGE SCALE GENOMIC DNA]</scope>
    <source>
        <strain evidence="3">FDAARGOS_388</strain>
    </source>
</reference>
<evidence type="ECO:0000313" key="2">
    <source>
        <dbReference type="EMBL" id="ATF80922.1"/>
    </source>
</evidence>